<protein>
    <submittedName>
        <fullName evidence="2">Uncharacterized protein</fullName>
    </submittedName>
</protein>
<gene>
    <name evidence="2" type="ORF">METZ01_LOCUS422097</name>
</gene>
<keyword evidence="1" id="KW-0812">Transmembrane</keyword>
<feature type="transmembrane region" description="Helical" evidence="1">
    <location>
        <begin position="77"/>
        <end position="98"/>
    </location>
</feature>
<evidence type="ECO:0000256" key="1">
    <source>
        <dbReference type="SAM" id="Phobius"/>
    </source>
</evidence>
<keyword evidence="1" id="KW-0472">Membrane</keyword>
<evidence type="ECO:0000313" key="2">
    <source>
        <dbReference type="EMBL" id="SVD69243.1"/>
    </source>
</evidence>
<name>A0A382XE25_9ZZZZ</name>
<sequence length="243" mass="27153">MSRFAIEYFFFALISNLGLLSVVASKSNLKFIKVIQHSKISVAMGICAIIIAFAWFFGFGNRNINDFEGGLDANMQALFFVAATLAAIIISLFFNSVFRITKSAPDANKNLSELKEVTYLESFLQQRKTIRAVAFLVINDAIQTVSKIKLLVGLGLVLFLTVGLQIAYLSSSNVTDWSNIVNKFNLDTLVTHDENVVLIMNGYVGRSNIIDSIIRVFASDYFFPVVFALFLVWIWFNGLKGEK</sequence>
<feature type="transmembrane region" description="Helical" evidence="1">
    <location>
        <begin position="6"/>
        <end position="25"/>
    </location>
</feature>
<organism evidence="2">
    <name type="scientific">marine metagenome</name>
    <dbReference type="NCBI Taxonomy" id="408172"/>
    <lineage>
        <taxon>unclassified sequences</taxon>
        <taxon>metagenomes</taxon>
        <taxon>ecological metagenomes</taxon>
    </lineage>
</organism>
<proteinExistence type="predicted"/>
<dbReference type="EMBL" id="UINC01166992">
    <property type="protein sequence ID" value="SVD69243.1"/>
    <property type="molecule type" value="Genomic_DNA"/>
</dbReference>
<feature type="non-terminal residue" evidence="2">
    <location>
        <position position="243"/>
    </location>
</feature>
<feature type="transmembrane region" description="Helical" evidence="1">
    <location>
        <begin position="37"/>
        <end position="57"/>
    </location>
</feature>
<feature type="transmembrane region" description="Helical" evidence="1">
    <location>
        <begin position="150"/>
        <end position="169"/>
    </location>
</feature>
<feature type="transmembrane region" description="Helical" evidence="1">
    <location>
        <begin position="221"/>
        <end position="239"/>
    </location>
</feature>
<accession>A0A382XE25</accession>
<dbReference type="AlphaFoldDB" id="A0A382XE25"/>
<keyword evidence="1" id="KW-1133">Transmembrane helix</keyword>
<reference evidence="2" key="1">
    <citation type="submission" date="2018-05" db="EMBL/GenBank/DDBJ databases">
        <authorList>
            <person name="Lanie J.A."/>
            <person name="Ng W.-L."/>
            <person name="Kazmierczak K.M."/>
            <person name="Andrzejewski T.M."/>
            <person name="Davidsen T.M."/>
            <person name="Wayne K.J."/>
            <person name="Tettelin H."/>
            <person name="Glass J.I."/>
            <person name="Rusch D."/>
            <person name="Podicherti R."/>
            <person name="Tsui H.-C.T."/>
            <person name="Winkler M.E."/>
        </authorList>
    </citation>
    <scope>NUCLEOTIDE SEQUENCE</scope>
</reference>